<evidence type="ECO:0000256" key="3">
    <source>
        <dbReference type="ARBA" id="ARBA00022989"/>
    </source>
</evidence>
<organism evidence="6 7">
    <name type="scientific">Sulfitobacter guttiformis</name>
    <dbReference type="NCBI Taxonomy" id="74349"/>
    <lineage>
        <taxon>Bacteria</taxon>
        <taxon>Pseudomonadati</taxon>
        <taxon>Pseudomonadota</taxon>
        <taxon>Alphaproteobacteria</taxon>
        <taxon>Rhodobacterales</taxon>
        <taxon>Roseobacteraceae</taxon>
        <taxon>Sulfitobacter</taxon>
    </lineage>
</organism>
<keyword evidence="2 5" id="KW-0812">Transmembrane</keyword>
<feature type="transmembrane region" description="Helical" evidence="5">
    <location>
        <begin position="25"/>
        <end position="51"/>
    </location>
</feature>
<dbReference type="RefSeq" id="WP_025064316.1">
    <property type="nucleotide sequence ID" value="NZ_RAQK01000001.1"/>
</dbReference>
<keyword evidence="3 5" id="KW-1133">Transmembrane helix</keyword>
<feature type="transmembrane region" description="Helical" evidence="5">
    <location>
        <begin position="156"/>
        <end position="175"/>
    </location>
</feature>
<dbReference type="EMBL" id="RAQK01000001">
    <property type="protein sequence ID" value="RKE97393.1"/>
    <property type="molecule type" value="Genomic_DNA"/>
</dbReference>
<feature type="transmembrane region" description="Helical" evidence="5">
    <location>
        <begin position="71"/>
        <end position="91"/>
    </location>
</feature>
<feature type="transmembrane region" description="Helical" evidence="5">
    <location>
        <begin position="195"/>
        <end position="221"/>
    </location>
</feature>
<evidence type="ECO:0000256" key="4">
    <source>
        <dbReference type="ARBA" id="ARBA00023136"/>
    </source>
</evidence>
<keyword evidence="4 5" id="KW-0472">Membrane</keyword>
<dbReference type="Pfam" id="PF07264">
    <property type="entry name" value="EI24"/>
    <property type="match status" value="1"/>
</dbReference>
<comment type="subcellular location">
    <subcellularLocation>
        <location evidence="1">Membrane</location>
        <topology evidence="1">Multi-pass membrane protein</topology>
    </subcellularLocation>
</comment>
<name>A0A420DT96_9RHOB</name>
<gene>
    <name evidence="6" type="ORF">C8N30_1997</name>
</gene>
<sequence>MALNTVFTAFGLALGQLGDPRFRRVLLLGIGGALAVLAAFTWGLAALAEWFAGDAVTLPLVGEVRWLDTAFGWGAVVLGMALSVFLMVPVASAITSLFLDDVADAVESVHYPHIPQAPRTPFMEAMRDTLGFLAVIVAVNLCALILYLVFAPVAIFIFWAVNGFLLGREYFMLVAMRRVGRVRAKELRRKHFLTVWLAGILMAMPLSIPLVNLAIPILGAATFTHLYQLLTTASRVPSSSPDHSR</sequence>
<protein>
    <submittedName>
        <fullName evidence="6">Uncharacterized protein involved in cysteine biosynthesis</fullName>
    </submittedName>
</protein>
<feature type="transmembrane region" description="Helical" evidence="5">
    <location>
        <begin position="129"/>
        <end position="150"/>
    </location>
</feature>
<evidence type="ECO:0000256" key="5">
    <source>
        <dbReference type="SAM" id="Phobius"/>
    </source>
</evidence>
<dbReference type="Proteomes" id="UP000284407">
    <property type="component" value="Unassembled WGS sequence"/>
</dbReference>
<evidence type="ECO:0000256" key="2">
    <source>
        <dbReference type="ARBA" id="ARBA00022692"/>
    </source>
</evidence>
<evidence type="ECO:0000313" key="7">
    <source>
        <dbReference type="Proteomes" id="UP000284407"/>
    </source>
</evidence>
<evidence type="ECO:0000256" key="1">
    <source>
        <dbReference type="ARBA" id="ARBA00004141"/>
    </source>
</evidence>
<evidence type="ECO:0000313" key="6">
    <source>
        <dbReference type="EMBL" id="RKE97393.1"/>
    </source>
</evidence>
<proteinExistence type="predicted"/>
<reference evidence="6 7" key="1">
    <citation type="submission" date="2018-09" db="EMBL/GenBank/DDBJ databases">
        <title>Genomic Encyclopedia of Archaeal and Bacterial Type Strains, Phase II (KMG-II): from individual species to whole genera.</title>
        <authorList>
            <person name="Goeker M."/>
        </authorList>
    </citation>
    <scope>NUCLEOTIDE SEQUENCE [LARGE SCALE GENOMIC DNA]</scope>
    <source>
        <strain evidence="6 7">DSM 11458</strain>
    </source>
</reference>
<accession>A0A420DT96</accession>
<dbReference type="STRING" id="1443111.Z949_4027"/>
<dbReference type="InterPro" id="IPR059112">
    <property type="entry name" value="CysZ/EI24"/>
</dbReference>
<dbReference type="OrthoDB" id="5421146at2"/>
<comment type="caution">
    <text evidence="6">The sequence shown here is derived from an EMBL/GenBank/DDBJ whole genome shotgun (WGS) entry which is preliminary data.</text>
</comment>
<keyword evidence="7" id="KW-1185">Reference proteome</keyword>
<dbReference type="AlphaFoldDB" id="A0A420DT96"/>